<dbReference type="AlphaFoldDB" id="A0A246BCC7"/>
<dbReference type="RefSeq" id="WP_088263533.1">
    <property type="nucleotide sequence ID" value="NZ_JASZ02000003.1"/>
</dbReference>
<organism evidence="1 2">
    <name type="scientific">Kaistella haifensis DSM 19056</name>
    <dbReference type="NCBI Taxonomy" id="1450526"/>
    <lineage>
        <taxon>Bacteria</taxon>
        <taxon>Pseudomonadati</taxon>
        <taxon>Bacteroidota</taxon>
        <taxon>Flavobacteriia</taxon>
        <taxon>Flavobacteriales</taxon>
        <taxon>Weeksellaceae</taxon>
        <taxon>Chryseobacterium group</taxon>
        <taxon>Kaistella</taxon>
    </lineage>
</organism>
<keyword evidence="2" id="KW-1185">Reference proteome</keyword>
<comment type="caution">
    <text evidence="1">The sequence shown here is derived from an EMBL/GenBank/DDBJ whole genome shotgun (WGS) entry which is preliminary data.</text>
</comment>
<evidence type="ECO:0000313" key="1">
    <source>
        <dbReference type="EMBL" id="OWK99029.1"/>
    </source>
</evidence>
<protein>
    <submittedName>
        <fullName evidence="1">Uncharacterized protein</fullName>
    </submittedName>
</protein>
<sequence>MLAKLYQKFFCTLPLSNTSDKIFKILHHPRLDYCRIDYKEFAVCEVEDLKNLLEVDKVEVPAFLRFTFTTRQYRHYLSEFPYQKLKHNQFYADIILKSYRTEFLTEAEESKFLSYYHVDRIIINKYNWFLKIGIPQDIITSKNKENFYNKIKDSEVQKSIYSTPALAQINKHMKHVYTQRQGDKAEIVNYIERFEDYTNLELVNAYNSQKAIYGVHRQGLYLYALDIVFKKRFNKSPISNEENIIFGLTGRITYVSELKTFVRIDEN</sequence>
<gene>
    <name evidence="1" type="ORF">AP75_02605</name>
</gene>
<evidence type="ECO:0000313" key="2">
    <source>
        <dbReference type="Proteomes" id="UP000197587"/>
    </source>
</evidence>
<dbReference type="EMBL" id="JASZ02000003">
    <property type="protein sequence ID" value="OWK99029.1"/>
    <property type="molecule type" value="Genomic_DNA"/>
</dbReference>
<name>A0A246BCC7_9FLAO</name>
<proteinExistence type="predicted"/>
<reference evidence="1 2" key="1">
    <citation type="submission" date="2017-05" db="EMBL/GenBank/DDBJ databases">
        <title>Genome of Chryseobacterium haifense.</title>
        <authorList>
            <person name="Newman J.D."/>
        </authorList>
    </citation>
    <scope>NUCLEOTIDE SEQUENCE [LARGE SCALE GENOMIC DNA]</scope>
    <source>
        <strain evidence="1 2">DSM 19056</strain>
    </source>
</reference>
<accession>A0A246BCC7</accession>
<dbReference type="Proteomes" id="UP000197587">
    <property type="component" value="Unassembled WGS sequence"/>
</dbReference>